<reference evidence="2 3" key="1">
    <citation type="submission" date="2023-01" db="EMBL/GenBank/DDBJ databases">
        <title>Analysis of 21 Apiospora genomes using comparative genomics revels a genus with tremendous synthesis potential of carbohydrate active enzymes and secondary metabolites.</title>
        <authorList>
            <person name="Sorensen T."/>
        </authorList>
    </citation>
    <scope>NUCLEOTIDE SEQUENCE [LARGE SCALE GENOMIC DNA]</scope>
    <source>
        <strain evidence="2 3">CBS 20057</strain>
    </source>
</reference>
<dbReference type="EMBL" id="JAQQWI010000007">
    <property type="protein sequence ID" value="KAK8029202.1"/>
    <property type="molecule type" value="Genomic_DNA"/>
</dbReference>
<comment type="caution">
    <text evidence="2">The sequence shown here is derived from an EMBL/GenBank/DDBJ whole genome shotgun (WGS) entry which is preliminary data.</text>
</comment>
<feature type="region of interest" description="Disordered" evidence="1">
    <location>
        <begin position="1"/>
        <end position="26"/>
    </location>
</feature>
<proteinExistence type="predicted"/>
<evidence type="ECO:0000313" key="2">
    <source>
        <dbReference type="EMBL" id="KAK8029202.1"/>
    </source>
</evidence>
<dbReference type="Proteomes" id="UP001396898">
    <property type="component" value="Unassembled WGS sequence"/>
</dbReference>
<evidence type="ECO:0000256" key="1">
    <source>
        <dbReference type="SAM" id="MobiDB-lite"/>
    </source>
</evidence>
<protein>
    <submittedName>
        <fullName evidence="2">Uncharacterized protein</fullName>
    </submittedName>
</protein>
<evidence type="ECO:0000313" key="3">
    <source>
        <dbReference type="Proteomes" id="UP001396898"/>
    </source>
</evidence>
<accession>A0ABR1SDU9</accession>
<sequence>MLSKPTSSLPQPNRMGTGQNHPTIESPTIITHYRNRSYHPEQKNHERPPGPGGRRLRAYRARHRVRPGVAVDVRVLAQLLQAALYGVVGEGRAHRAALIVAEGVGQRVGQLRVAGGVVDERAVQLAMVVQAALQSAERDGLAALVVFAASELRRDGRGEGGGEASILVQDEGGLKQLQEHGLARVAVLTAEGGQDLVHGTSGVCAVDGAEIDGAEGALQGSLEVGEGAAAHLTLEYGQNAASQKRRILLDSVQASGQQTHRVGRVLRCLAGEEVHLLGAVSDGLALLADKEQDDLAEGRFALRRQRVHSHVLPLVDFVDPYTLRLASALRACQEKTVFFVLLVLGLFELDTVSHVLGVIELGSLVIKCSCEVANMLLQALDFLQGLVGFRGQLGRGGGAFGLVSLELRLDVDPVLVFLVNNARLDGLDGRLGSVEGLKRYGRHVEQSSHE</sequence>
<organism evidence="2 3">
    <name type="scientific">Apiospora marii</name>
    <dbReference type="NCBI Taxonomy" id="335849"/>
    <lineage>
        <taxon>Eukaryota</taxon>
        <taxon>Fungi</taxon>
        <taxon>Dikarya</taxon>
        <taxon>Ascomycota</taxon>
        <taxon>Pezizomycotina</taxon>
        <taxon>Sordariomycetes</taxon>
        <taxon>Xylariomycetidae</taxon>
        <taxon>Amphisphaeriales</taxon>
        <taxon>Apiosporaceae</taxon>
        <taxon>Apiospora</taxon>
    </lineage>
</organism>
<gene>
    <name evidence="2" type="ORF">PG991_006258</name>
</gene>
<keyword evidence="3" id="KW-1185">Reference proteome</keyword>
<name>A0ABR1SDU9_9PEZI</name>